<dbReference type="PANTHER" id="PTHR43546">
    <property type="entry name" value="UPF0173 METAL-DEPENDENT HYDROLASE MJ1163-RELATED"/>
    <property type="match status" value="1"/>
</dbReference>
<accession>A0ABP9R0W4</accession>
<evidence type="ECO:0000313" key="3">
    <source>
        <dbReference type="EMBL" id="GAA5170356.1"/>
    </source>
</evidence>
<evidence type="ECO:0000313" key="4">
    <source>
        <dbReference type="Proteomes" id="UP001428817"/>
    </source>
</evidence>
<keyword evidence="4" id="KW-1185">Reference proteome</keyword>
<dbReference type="RefSeq" id="WP_185063609.1">
    <property type="nucleotide sequence ID" value="NZ_BAABJP010000043.1"/>
</dbReference>
<dbReference type="Pfam" id="PF12706">
    <property type="entry name" value="Lactamase_B_2"/>
    <property type="match status" value="1"/>
</dbReference>
<dbReference type="InterPro" id="IPR001279">
    <property type="entry name" value="Metallo-B-lactamas"/>
</dbReference>
<dbReference type="SUPFAM" id="SSF56281">
    <property type="entry name" value="Metallo-hydrolase/oxidoreductase"/>
    <property type="match status" value="1"/>
</dbReference>
<sequence>MSITYLGGPTAVLELAGLRLLTDPTFDPPGEYPVGNRKLVKLTDRVVDPAELGRVDAVLLSHDQHVDNLDRAGREYLGKAPRAYSTPAAAERLGEPVRGLRPWESTTLGKLRLTAVPAQHGPDGTEHLVGPVTGFVLAGDGLPTVYVSGDNASLRVVEEIAGRVGDVDVAVLFAGGAHTPLIPDGEYLTLNGAGAAEAAEILRAGRVVPLHFEGWAHFTEGADALREAFEARGLADRLHLPKPGETVRL</sequence>
<feature type="domain" description="Metallo-beta-lactamase" evidence="2">
    <location>
        <begin position="19"/>
        <end position="212"/>
    </location>
</feature>
<keyword evidence="1" id="KW-0378">Hydrolase</keyword>
<name>A0ABP9R0W4_9PSEU</name>
<reference evidence="4" key="1">
    <citation type="journal article" date="2019" name="Int. J. Syst. Evol. Microbiol.">
        <title>The Global Catalogue of Microorganisms (GCM) 10K type strain sequencing project: providing services to taxonomists for standard genome sequencing and annotation.</title>
        <authorList>
            <consortium name="The Broad Institute Genomics Platform"/>
            <consortium name="The Broad Institute Genome Sequencing Center for Infectious Disease"/>
            <person name="Wu L."/>
            <person name="Ma J."/>
        </authorList>
    </citation>
    <scope>NUCLEOTIDE SEQUENCE [LARGE SCALE GENOMIC DNA]</scope>
    <source>
        <strain evidence="4">JCM 18303</strain>
    </source>
</reference>
<dbReference type="Gene3D" id="3.60.15.10">
    <property type="entry name" value="Ribonuclease Z/Hydroxyacylglutathione hydrolase-like"/>
    <property type="match status" value="1"/>
</dbReference>
<evidence type="ECO:0000259" key="2">
    <source>
        <dbReference type="Pfam" id="PF12706"/>
    </source>
</evidence>
<dbReference type="InterPro" id="IPR050114">
    <property type="entry name" value="UPF0173_UPF0282_UlaG_hydrolase"/>
</dbReference>
<evidence type="ECO:0000256" key="1">
    <source>
        <dbReference type="ARBA" id="ARBA00022801"/>
    </source>
</evidence>
<gene>
    <name evidence="3" type="ORF">GCM10023321_67430</name>
</gene>
<comment type="caution">
    <text evidence="3">The sequence shown here is derived from an EMBL/GenBank/DDBJ whole genome shotgun (WGS) entry which is preliminary data.</text>
</comment>
<protein>
    <submittedName>
        <fullName evidence="3">MBL fold metallo-hydrolase</fullName>
    </submittedName>
</protein>
<dbReference type="Proteomes" id="UP001428817">
    <property type="component" value="Unassembled WGS sequence"/>
</dbReference>
<dbReference type="PANTHER" id="PTHR43546:SF9">
    <property type="entry name" value="L-ASCORBATE-6-PHOSPHATE LACTONASE ULAG-RELATED"/>
    <property type="match status" value="1"/>
</dbReference>
<organism evidence="3 4">
    <name type="scientific">Pseudonocardia eucalypti</name>
    <dbReference type="NCBI Taxonomy" id="648755"/>
    <lineage>
        <taxon>Bacteria</taxon>
        <taxon>Bacillati</taxon>
        <taxon>Actinomycetota</taxon>
        <taxon>Actinomycetes</taxon>
        <taxon>Pseudonocardiales</taxon>
        <taxon>Pseudonocardiaceae</taxon>
        <taxon>Pseudonocardia</taxon>
    </lineage>
</organism>
<dbReference type="EMBL" id="BAABJP010000043">
    <property type="protein sequence ID" value="GAA5170356.1"/>
    <property type="molecule type" value="Genomic_DNA"/>
</dbReference>
<dbReference type="InterPro" id="IPR036866">
    <property type="entry name" value="RibonucZ/Hydroxyglut_hydro"/>
</dbReference>
<proteinExistence type="predicted"/>